<dbReference type="AlphaFoldDB" id="A0A7C8ZKQ8"/>
<reference evidence="1" key="2">
    <citation type="submission" date="2020-07" db="EMBL/GenBank/DDBJ databases">
        <authorList>
            <person name="Vera ALvarez R."/>
            <person name="Arias-Moreno D.M."/>
            <person name="Jimenez-Jacinto V."/>
            <person name="Jimenez-Bremont J.F."/>
            <person name="Swaminathan K."/>
            <person name="Moose S.P."/>
            <person name="Guerrero-Gonzalez M.L."/>
            <person name="Marino-Ramirez L."/>
            <person name="Landsman D."/>
            <person name="Rodriguez-Kessler M."/>
            <person name="Delgado-Sanchez P."/>
        </authorList>
    </citation>
    <scope>NUCLEOTIDE SEQUENCE</scope>
    <source>
        <tissue evidence="1">Cladode</tissue>
    </source>
</reference>
<name>A0A7C8ZKQ8_OPUST</name>
<protein>
    <submittedName>
        <fullName evidence="1">Uncharacterized protein</fullName>
    </submittedName>
</protein>
<dbReference type="EMBL" id="GISG01140616">
    <property type="protein sequence ID" value="MBA4644975.1"/>
    <property type="molecule type" value="Transcribed_RNA"/>
</dbReference>
<evidence type="ECO:0000313" key="1">
    <source>
        <dbReference type="EMBL" id="MBA4644977.1"/>
    </source>
</evidence>
<sequence>MFRPRRLHLPTGPFFLFGSIFDIGNSDLSSSMLKLPLWVGTESRTPAWFTHTIRAPLPRTLPTLPLSGASMPWCFGPCPVQIPFQPFFVLFFRWEVALFLRYHIRVSGGMAGSGMLPCLALQEIVVSCFGQSCFA</sequence>
<dbReference type="EMBL" id="GISG01140618">
    <property type="protein sequence ID" value="MBA4644977.1"/>
    <property type="molecule type" value="Transcribed_RNA"/>
</dbReference>
<organism evidence="1">
    <name type="scientific">Opuntia streptacantha</name>
    <name type="common">Prickly pear cactus</name>
    <name type="synonym">Opuntia cardona</name>
    <dbReference type="NCBI Taxonomy" id="393608"/>
    <lineage>
        <taxon>Eukaryota</taxon>
        <taxon>Viridiplantae</taxon>
        <taxon>Streptophyta</taxon>
        <taxon>Embryophyta</taxon>
        <taxon>Tracheophyta</taxon>
        <taxon>Spermatophyta</taxon>
        <taxon>Magnoliopsida</taxon>
        <taxon>eudicotyledons</taxon>
        <taxon>Gunneridae</taxon>
        <taxon>Pentapetalae</taxon>
        <taxon>Caryophyllales</taxon>
        <taxon>Cactineae</taxon>
        <taxon>Cactaceae</taxon>
        <taxon>Opuntioideae</taxon>
        <taxon>Opuntia</taxon>
    </lineage>
</organism>
<proteinExistence type="predicted"/>
<accession>A0A7C8ZKQ8</accession>
<reference evidence="1" key="1">
    <citation type="journal article" date="2013" name="J. Plant Res.">
        <title>Effect of fungi and light on seed germination of three Opuntia species from semiarid lands of central Mexico.</title>
        <authorList>
            <person name="Delgado-Sanchez P."/>
            <person name="Jimenez-Bremont J.F."/>
            <person name="Guerrero-Gonzalez Mde L."/>
            <person name="Flores J."/>
        </authorList>
    </citation>
    <scope>NUCLEOTIDE SEQUENCE</scope>
    <source>
        <tissue evidence="1">Cladode</tissue>
    </source>
</reference>